<keyword evidence="2 5" id="KW-0689">Ribosomal protein</keyword>
<dbReference type="PANTHER" id="PTHR10746">
    <property type="entry name" value="50S RIBOSOMAL PROTEIN L4"/>
    <property type="match status" value="1"/>
</dbReference>
<dbReference type="GO" id="GO:0005840">
    <property type="term" value="C:ribosome"/>
    <property type="evidence" value="ECO:0007669"/>
    <property type="project" value="UniProtKB-KW"/>
</dbReference>
<dbReference type="InterPro" id="IPR023574">
    <property type="entry name" value="Ribosomal_uL4_dom_sf"/>
</dbReference>
<accession>A0A1V6M1I6</accession>
<comment type="function">
    <text evidence="5">Forms part of the polypeptide exit tunnel.</text>
</comment>
<comment type="subunit">
    <text evidence="5">Part of the 50S ribosomal subunit.</text>
</comment>
<dbReference type="Pfam" id="PF00573">
    <property type="entry name" value="Ribosomal_L4"/>
    <property type="match status" value="1"/>
</dbReference>
<keyword evidence="3 5" id="KW-0687">Ribonucleoprotein</keyword>
<dbReference type="AlphaFoldDB" id="A0A1V6M1I6"/>
<name>A0A1V6M1I6_9BACT</name>
<dbReference type="InterPro" id="IPR002136">
    <property type="entry name" value="Ribosomal_uL4"/>
</dbReference>
<evidence type="ECO:0000256" key="2">
    <source>
        <dbReference type="ARBA" id="ARBA00022980"/>
    </source>
</evidence>
<evidence type="ECO:0000256" key="3">
    <source>
        <dbReference type="ARBA" id="ARBA00023274"/>
    </source>
</evidence>
<comment type="similarity">
    <text evidence="1 5">Belongs to the universal ribosomal protein uL4 family.</text>
</comment>
<dbReference type="GO" id="GO:0019843">
    <property type="term" value="F:rRNA binding"/>
    <property type="evidence" value="ECO:0007669"/>
    <property type="project" value="UniProtKB-UniRule"/>
</dbReference>
<dbReference type="GO" id="GO:0003735">
    <property type="term" value="F:structural constituent of ribosome"/>
    <property type="evidence" value="ECO:0007669"/>
    <property type="project" value="InterPro"/>
</dbReference>
<evidence type="ECO:0000256" key="6">
    <source>
        <dbReference type="SAM" id="MobiDB-lite"/>
    </source>
</evidence>
<protein>
    <recommendedName>
        <fullName evidence="4 5">Large ribosomal subunit protein uL4</fullName>
    </recommendedName>
</protein>
<keyword evidence="8" id="KW-1185">Reference proteome</keyword>
<dbReference type="EMBL" id="MJUW02000044">
    <property type="protein sequence ID" value="OQD46263.1"/>
    <property type="molecule type" value="Genomic_DNA"/>
</dbReference>
<dbReference type="Gene3D" id="3.40.1370.10">
    <property type="match status" value="1"/>
</dbReference>
<dbReference type="HAMAP" id="MF_01328_B">
    <property type="entry name" value="Ribosomal_uL4_B"/>
    <property type="match status" value="1"/>
</dbReference>
<proteinExistence type="inferred from homology"/>
<evidence type="ECO:0000256" key="5">
    <source>
        <dbReference type="HAMAP-Rule" id="MF_01328"/>
    </source>
</evidence>
<dbReference type="Proteomes" id="UP000242219">
    <property type="component" value="Unassembled WGS sequence"/>
</dbReference>
<dbReference type="PANTHER" id="PTHR10746:SF6">
    <property type="entry name" value="LARGE RIBOSOMAL SUBUNIT PROTEIN UL4M"/>
    <property type="match status" value="1"/>
</dbReference>
<sequence>MMEIPVYSKQGEKIDCVQLDKKKFGTPIRTTLLRDAIIMYEANKRQGNASTKTKAEVAGGGKKPWVQKHTGRARAGSIRSPLWKGGGIVFGPKPRDYSFTITKKAKKSALYSAIAVRARDNELIVVDDFKLVVPKTKEMATTLKALGIYGTSCLIVIPQANEVIWKSARNIPYVKVMTSSALNAYEVLKPKKILIMRDALDKIQ</sequence>
<gene>
    <name evidence="5" type="primary">rplD</name>
    <name evidence="7" type="ORF">BIY37_04030</name>
</gene>
<dbReference type="InterPro" id="IPR013005">
    <property type="entry name" value="Ribosomal_uL4-like"/>
</dbReference>
<comment type="caution">
    <text evidence="7">The sequence shown here is derived from an EMBL/GenBank/DDBJ whole genome shotgun (WGS) entry which is preliminary data.</text>
</comment>
<dbReference type="SUPFAM" id="SSF52166">
    <property type="entry name" value="Ribosomal protein L4"/>
    <property type="match status" value="1"/>
</dbReference>
<evidence type="ECO:0000256" key="4">
    <source>
        <dbReference type="ARBA" id="ARBA00035244"/>
    </source>
</evidence>
<organism evidence="7 8">
    <name type="scientific">Candidatus Brocadia sapporoensis</name>
    <dbReference type="NCBI Taxonomy" id="392547"/>
    <lineage>
        <taxon>Bacteria</taxon>
        <taxon>Pseudomonadati</taxon>
        <taxon>Planctomycetota</taxon>
        <taxon>Candidatus Brocadiia</taxon>
        <taxon>Candidatus Brocadiales</taxon>
        <taxon>Candidatus Brocadiaceae</taxon>
        <taxon>Candidatus Brocadia</taxon>
    </lineage>
</organism>
<dbReference type="GO" id="GO:0006412">
    <property type="term" value="P:translation"/>
    <property type="evidence" value="ECO:0007669"/>
    <property type="project" value="UniProtKB-UniRule"/>
</dbReference>
<feature type="region of interest" description="Disordered" evidence="6">
    <location>
        <begin position="49"/>
        <end position="70"/>
    </location>
</feature>
<evidence type="ECO:0000256" key="1">
    <source>
        <dbReference type="ARBA" id="ARBA00010528"/>
    </source>
</evidence>
<keyword evidence="5" id="KW-0699">rRNA-binding</keyword>
<evidence type="ECO:0000313" key="8">
    <source>
        <dbReference type="Proteomes" id="UP000242219"/>
    </source>
</evidence>
<dbReference type="GO" id="GO:1990904">
    <property type="term" value="C:ribonucleoprotein complex"/>
    <property type="evidence" value="ECO:0007669"/>
    <property type="project" value="UniProtKB-KW"/>
</dbReference>
<keyword evidence="5" id="KW-0694">RNA-binding</keyword>
<evidence type="ECO:0000313" key="7">
    <source>
        <dbReference type="EMBL" id="OQD46263.1"/>
    </source>
</evidence>
<dbReference type="NCBIfam" id="TIGR03953">
    <property type="entry name" value="rplD_bact"/>
    <property type="match status" value="1"/>
</dbReference>
<comment type="function">
    <text evidence="5">One of the primary rRNA binding proteins, this protein initially binds near the 5'-end of the 23S rRNA. It is important during the early stages of 50S assembly. It makes multiple contacts with different domains of the 23S rRNA in the assembled 50S subunit and ribosome.</text>
</comment>
<reference evidence="7 8" key="1">
    <citation type="journal article" date="2016" name="Genome Announc.">
        <title>Draft Genome Sequence of the Anaerobic Ammonium-Oxidizing Bacterium 'Candidatus Brocadia sp. 40'.</title>
        <authorList>
            <person name="Ali M."/>
            <person name="Haroon M.F."/>
            <person name="Narita Y."/>
            <person name="Zhang L."/>
            <person name="Rangel Shaw D."/>
            <person name="Okabe S."/>
            <person name="Saikaly P.E."/>
        </authorList>
    </citation>
    <scope>NUCLEOTIDE SEQUENCE [LARGE SCALE GENOMIC DNA]</scope>
    <source>
        <strain evidence="7 8">40</strain>
    </source>
</reference>